<proteinExistence type="predicted"/>
<protein>
    <submittedName>
        <fullName evidence="1">Uncharacterized protein</fullName>
    </submittedName>
</protein>
<dbReference type="EMBL" id="SRLO01000054">
    <property type="protein sequence ID" value="TNN80454.1"/>
    <property type="molecule type" value="Genomic_DNA"/>
</dbReference>
<gene>
    <name evidence="1" type="ORF">EYF80_009193</name>
</gene>
<sequence length="184" mass="19909">MKSVLEGRISTLYRIEDAEKLMDTIIFSPAQTDNLRPSLCHHLPAPITVPEASCVRLGAEPKALVSATPSHHELWSFVLALGAIEHDPRHLVYLLVPGTSSPMTFDPSGVLSVIRCPAPVCLAHSAVRDISTNVLSRVAMCNDSRPRVKPVAKMPPELCTRVAAVIDRDCHGRNPPVALAPTDT</sequence>
<evidence type="ECO:0000313" key="1">
    <source>
        <dbReference type="EMBL" id="TNN80454.1"/>
    </source>
</evidence>
<comment type="caution">
    <text evidence="1">The sequence shown here is derived from an EMBL/GenBank/DDBJ whole genome shotgun (WGS) entry which is preliminary data.</text>
</comment>
<accession>A0A4Z2ISG2</accession>
<organism evidence="1 2">
    <name type="scientific">Liparis tanakae</name>
    <name type="common">Tanaka's snailfish</name>
    <dbReference type="NCBI Taxonomy" id="230148"/>
    <lineage>
        <taxon>Eukaryota</taxon>
        <taxon>Metazoa</taxon>
        <taxon>Chordata</taxon>
        <taxon>Craniata</taxon>
        <taxon>Vertebrata</taxon>
        <taxon>Euteleostomi</taxon>
        <taxon>Actinopterygii</taxon>
        <taxon>Neopterygii</taxon>
        <taxon>Teleostei</taxon>
        <taxon>Neoteleostei</taxon>
        <taxon>Acanthomorphata</taxon>
        <taxon>Eupercaria</taxon>
        <taxon>Perciformes</taxon>
        <taxon>Cottioidei</taxon>
        <taxon>Cottales</taxon>
        <taxon>Liparidae</taxon>
        <taxon>Liparis</taxon>
    </lineage>
</organism>
<reference evidence="1 2" key="1">
    <citation type="submission" date="2019-03" db="EMBL/GenBank/DDBJ databases">
        <title>First draft genome of Liparis tanakae, snailfish: a comprehensive survey of snailfish specific genes.</title>
        <authorList>
            <person name="Kim W."/>
            <person name="Song I."/>
            <person name="Jeong J.-H."/>
            <person name="Kim D."/>
            <person name="Kim S."/>
            <person name="Ryu S."/>
            <person name="Song J.Y."/>
            <person name="Lee S.K."/>
        </authorList>
    </citation>
    <scope>NUCLEOTIDE SEQUENCE [LARGE SCALE GENOMIC DNA]</scope>
    <source>
        <tissue evidence="1">Muscle</tissue>
    </source>
</reference>
<keyword evidence="2" id="KW-1185">Reference proteome</keyword>
<dbReference type="AlphaFoldDB" id="A0A4Z2ISG2"/>
<evidence type="ECO:0000313" key="2">
    <source>
        <dbReference type="Proteomes" id="UP000314294"/>
    </source>
</evidence>
<dbReference type="OrthoDB" id="8963720at2759"/>
<name>A0A4Z2ISG2_9TELE</name>
<dbReference type="Proteomes" id="UP000314294">
    <property type="component" value="Unassembled WGS sequence"/>
</dbReference>